<dbReference type="InterPro" id="IPR003841">
    <property type="entry name" value="Na/Pi_transpt"/>
</dbReference>
<dbReference type="NCBIfam" id="TIGR00704">
    <property type="entry name" value="NaPi_cotrn_rel"/>
    <property type="match status" value="1"/>
</dbReference>
<sequence length="556" mass="59713">MLENITNLFMFIGGIGMFLYGMHLMADGMQKTAGNRMKDFLGMLTSNRFTAVLVGAAITAIIQSSGATTVMVVGFVSAGLMTLGQAVGVIMGANVGTTVTAWIVSLSQLGDSLKVLNPEFYAPLLTGIGAGIMMFAKSPKKKVGAEIIIGIGLLFQGLSFMSDAISLYTDAPIFAEVFTALGYNPILGILSGALITGLLQSSSVSIGILQTLAMNGLVTANAAVFITLGGNIGSCVTGMMSAVGSSRTAKRAAVMNLSFNVIGAVLFGVGGTLLFTALPQIAHHSITPVQISLFHTFFNCIMTLLVFPMADHIVELSGIVVRERPGEDEAAEEYAKEQPLTHLDPRIFGQPAMAIAALSNEVANMGRLAQENIDRACEVCFTRDEKTIEQIFAEEKRLNQINKELGEYLVHASTLSVNDHQKLVVTNLFNSLTDIERSGDHAENIAENVQILGQRGLELSATGRADLREITEAVKEAFGTAVEARAKRSVALARRVSVCEDLVDTLRDEQKERHIERLSRGECNPAAGLVFIEIIDNLERISDHAENMAEYIMNEM</sequence>
<dbReference type="PANTHER" id="PTHR10010">
    <property type="entry name" value="SOLUTE CARRIER FAMILY 34 SODIUM PHOSPHATE , MEMBER 2-RELATED"/>
    <property type="match status" value="1"/>
</dbReference>
<dbReference type="InterPro" id="IPR004633">
    <property type="entry name" value="NaPi_cotrn-rel/YqeW-like"/>
</dbReference>
<feature type="transmembrane region" description="Helical" evidence="6">
    <location>
        <begin position="120"/>
        <end position="136"/>
    </location>
</feature>
<organism evidence="8 9">
    <name type="scientific">Moryella indoligenes</name>
    <dbReference type="NCBI Taxonomy" id="371674"/>
    <lineage>
        <taxon>Bacteria</taxon>
        <taxon>Bacillati</taxon>
        <taxon>Bacillota</taxon>
        <taxon>Clostridia</taxon>
        <taxon>Lachnospirales</taxon>
        <taxon>Lachnospiraceae</taxon>
        <taxon>Moryella</taxon>
    </lineage>
</organism>
<proteinExistence type="predicted"/>
<dbReference type="Pfam" id="PF02690">
    <property type="entry name" value="Na_Pi_cotrans"/>
    <property type="match status" value="2"/>
</dbReference>
<dbReference type="Gene3D" id="1.20.58.220">
    <property type="entry name" value="Phosphate transport system protein phou homolog 2, domain 2"/>
    <property type="match status" value="1"/>
</dbReference>
<dbReference type="GO" id="GO:0005436">
    <property type="term" value="F:sodium:phosphate symporter activity"/>
    <property type="evidence" value="ECO:0007669"/>
    <property type="project" value="InterPro"/>
</dbReference>
<comment type="caution">
    <text evidence="8">The sequence shown here is derived from an EMBL/GenBank/DDBJ whole genome shotgun (WGS) entry which is preliminary data.</text>
</comment>
<evidence type="ECO:0000256" key="2">
    <source>
        <dbReference type="ARBA" id="ARBA00022475"/>
    </source>
</evidence>
<dbReference type="PANTHER" id="PTHR10010:SF46">
    <property type="entry name" value="SODIUM-DEPENDENT PHOSPHATE TRANSPORT PROTEIN 2B"/>
    <property type="match status" value="1"/>
</dbReference>
<reference evidence="8" key="1">
    <citation type="submission" date="2023-07" db="EMBL/GenBank/DDBJ databases">
        <title>Genomic Encyclopedia of Type Strains, Phase IV (KMG-IV): sequencing the most valuable type-strain genomes for metagenomic binning, comparative biology and taxonomic classification.</title>
        <authorList>
            <person name="Goeker M."/>
        </authorList>
    </citation>
    <scope>NUCLEOTIDE SEQUENCE</scope>
    <source>
        <strain evidence="8">DSM 19659</strain>
    </source>
</reference>
<dbReference type="EMBL" id="JAUSTO010000012">
    <property type="protein sequence ID" value="MDQ0153114.1"/>
    <property type="molecule type" value="Genomic_DNA"/>
</dbReference>
<feature type="transmembrane region" description="Helical" evidence="6">
    <location>
        <begin position="49"/>
        <end position="76"/>
    </location>
</feature>
<feature type="transmembrane region" description="Helical" evidence="6">
    <location>
        <begin position="212"/>
        <end position="233"/>
    </location>
</feature>
<keyword evidence="9" id="KW-1185">Reference proteome</keyword>
<keyword evidence="5 6" id="KW-0472">Membrane</keyword>
<evidence type="ECO:0000256" key="6">
    <source>
        <dbReference type="SAM" id="Phobius"/>
    </source>
</evidence>
<dbReference type="Proteomes" id="UP001241537">
    <property type="component" value="Unassembled WGS sequence"/>
</dbReference>
<keyword evidence="3 6" id="KW-0812">Transmembrane</keyword>
<name>A0AAE4ALD4_9FIRM</name>
<dbReference type="InterPro" id="IPR038078">
    <property type="entry name" value="PhoU-like_sf"/>
</dbReference>
<feature type="transmembrane region" description="Helical" evidence="6">
    <location>
        <begin position="143"/>
        <end position="161"/>
    </location>
</feature>
<dbReference type="SUPFAM" id="SSF109755">
    <property type="entry name" value="PhoU-like"/>
    <property type="match status" value="1"/>
</dbReference>
<keyword evidence="2" id="KW-1003">Cell membrane</keyword>
<gene>
    <name evidence="8" type="ORF">J2S20_001823</name>
</gene>
<evidence type="ECO:0000313" key="9">
    <source>
        <dbReference type="Proteomes" id="UP001241537"/>
    </source>
</evidence>
<feature type="transmembrane region" description="Helical" evidence="6">
    <location>
        <begin position="83"/>
        <end position="105"/>
    </location>
</feature>
<dbReference type="GO" id="GO:0005886">
    <property type="term" value="C:plasma membrane"/>
    <property type="evidence" value="ECO:0007669"/>
    <property type="project" value="UniProtKB-SubCell"/>
</dbReference>
<evidence type="ECO:0000256" key="3">
    <source>
        <dbReference type="ARBA" id="ARBA00022692"/>
    </source>
</evidence>
<feature type="transmembrane region" description="Helical" evidence="6">
    <location>
        <begin position="253"/>
        <end position="279"/>
    </location>
</feature>
<evidence type="ECO:0000259" key="7">
    <source>
        <dbReference type="Pfam" id="PF01895"/>
    </source>
</evidence>
<feature type="transmembrane region" description="Helical" evidence="6">
    <location>
        <begin position="7"/>
        <end position="29"/>
    </location>
</feature>
<comment type="subcellular location">
    <subcellularLocation>
        <location evidence="1">Cell membrane</location>
        <topology evidence="1">Multi-pass membrane protein</topology>
    </subcellularLocation>
</comment>
<dbReference type="GO" id="GO:0044341">
    <property type="term" value="P:sodium-dependent phosphate transport"/>
    <property type="evidence" value="ECO:0007669"/>
    <property type="project" value="InterPro"/>
</dbReference>
<evidence type="ECO:0000256" key="1">
    <source>
        <dbReference type="ARBA" id="ARBA00004651"/>
    </source>
</evidence>
<dbReference type="Pfam" id="PF01895">
    <property type="entry name" value="PhoU"/>
    <property type="match status" value="2"/>
</dbReference>
<dbReference type="AlphaFoldDB" id="A0AAE4ALD4"/>
<evidence type="ECO:0000256" key="5">
    <source>
        <dbReference type="ARBA" id="ARBA00023136"/>
    </source>
</evidence>
<accession>A0AAE4ALD4</accession>
<keyword evidence="4 6" id="KW-1133">Transmembrane helix</keyword>
<feature type="domain" description="PhoU" evidence="7">
    <location>
        <begin position="363"/>
        <end position="449"/>
    </location>
</feature>
<protein>
    <submittedName>
        <fullName evidence="8">Phosphate:Na+ symporter</fullName>
    </submittedName>
</protein>
<dbReference type="InterPro" id="IPR026022">
    <property type="entry name" value="PhoU_dom"/>
</dbReference>
<dbReference type="RefSeq" id="WP_307255101.1">
    <property type="nucleotide sequence ID" value="NZ_JAUSTO010000012.1"/>
</dbReference>
<evidence type="ECO:0000313" key="8">
    <source>
        <dbReference type="EMBL" id="MDQ0153114.1"/>
    </source>
</evidence>
<feature type="transmembrane region" description="Helical" evidence="6">
    <location>
        <begin position="291"/>
        <end position="310"/>
    </location>
</feature>
<dbReference type="NCBIfam" id="NF037997">
    <property type="entry name" value="Na_Pi_symport"/>
    <property type="match status" value="1"/>
</dbReference>
<feature type="transmembrane region" description="Helical" evidence="6">
    <location>
        <begin position="181"/>
        <end position="200"/>
    </location>
</feature>
<feature type="domain" description="PhoU" evidence="7">
    <location>
        <begin position="467"/>
        <end position="552"/>
    </location>
</feature>
<evidence type="ECO:0000256" key="4">
    <source>
        <dbReference type="ARBA" id="ARBA00022989"/>
    </source>
</evidence>